<name>A0A4R2K0F7_9PSEU</name>
<gene>
    <name evidence="2" type="ORF">EV192_101876</name>
</gene>
<keyword evidence="3" id="KW-1185">Reference proteome</keyword>
<accession>A0A4R2K0F7</accession>
<dbReference type="RefSeq" id="WP_132111272.1">
    <property type="nucleotide sequence ID" value="NZ_SLWS01000001.1"/>
</dbReference>
<dbReference type="Proteomes" id="UP000295680">
    <property type="component" value="Unassembled WGS sequence"/>
</dbReference>
<comment type="caution">
    <text evidence="2">The sequence shown here is derived from an EMBL/GenBank/DDBJ whole genome shotgun (WGS) entry which is preliminary data.</text>
</comment>
<evidence type="ECO:0000313" key="3">
    <source>
        <dbReference type="Proteomes" id="UP000295680"/>
    </source>
</evidence>
<proteinExistence type="predicted"/>
<dbReference type="Gene3D" id="3.40.390.10">
    <property type="entry name" value="Collagenase (Catalytic Domain)"/>
    <property type="match status" value="1"/>
</dbReference>
<dbReference type="Gene3D" id="2.60.120.380">
    <property type="match status" value="1"/>
</dbReference>
<reference evidence="2 3" key="1">
    <citation type="submission" date="2019-03" db="EMBL/GenBank/DDBJ databases">
        <title>Genomic Encyclopedia of Type Strains, Phase IV (KMG-IV): sequencing the most valuable type-strain genomes for metagenomic binning, comparative biology and taxonomic classification.</title>
        <authorList>
            <person name="Goeker M."/>
        </authorList>
    </citation>
    <scope>NUCLEOTIDE SEQUENCE [LARGE SCALE GENOMIC DNA]</scope>
    <source>
        <strain evidence="2 3">DSM 45934</strain>
    </source>
</reference>
<keyword evidence="1" id="KW-0732">Signal</keyword>
<organism evidence="2 3">
    <name type="scientific">Actinocrispum wychmicini</name>
    <dbReference type="NCBI Taxonomy" id="1213861"/>
    <lineage>
        <taxon>Bacteria</taxon>
        <taxon>Bacillati</taxon>
        <taxon>Actinomycetota</taxon>
        <taxon>Actinomycetes</taxon>
        <taxon>Pseudonocardiales</taxon>
        <taxon>Pseudonocardiaceae</taxon>
        <taxon>Actinocrispum</taxon>
    </lineage>
</organism>
<feature type="chain" id="PRO_5039296485" evidence="1">
    <location>
        <begin position="27"/>
        <end position="445"/>
    </location>
</feature>
<feature type="signal peptide" evidence="1">
    <location>
        <begin position="1"/>
        <end position="26"/>
    </location>
</feature>
<dbReference type="OrthoDB" id="954626at2"/>
<evidence type="ECO:0000313" key="2">
    <source>
        <dbReference type="EMBL" id="TCO65092.1"/>
    </source>
</evidence>
<sequence length="445" mass="46877">MSFPARVIAVAAVLAVGAVVAPAASADPLFDQPRPLSEVSPLVAAIVNDLPIAQVRQMARSDHFQVDEHGRIRSVEKHAAPTGKTARSSLAVPPGTDVFKLHSRPGSNRTIYLDFNGHTVQGTAWNGGALINAPAWDADGDPSTFNAAERDTIYQAFLSVTEDYKTFDVDVTTEEPTDDRLDRADTNDQVYGARAVITPTDVTNCGCGGQAYIGTFNQAGNHAKYQPAWAYANGSYDGKSIGEIVAHETGHNLGLSHDGQTGGVEYYGGHTNWAPIMGAGYGQPVTTWSKGEYTNANNKEDDLAVIPQHGAVTLPDDYPDDPANAAPLTAGTPVNGLITTDADVDVFAIDHPGGTLKAAAVPAEFAPDLDIKMTIRDASGTIVATVDPPVHRVSETKADGLDAHFAQNLPAGRYTIQVEGTGYGDPGKDGYTGYASIGDYTLTAE</sequence>
<dbReference type="EMBL" id="SLWS01000001">
    <property type="protein sequence ID" value="TCO65092.1"/>
    <property type="molecule type" value="Genomic_DNA"/>
</dbReference>
<dbReference type="SUPFAM" id="SSF55486">
    <property type="entry name" value="Metalloproteases ('zincins'), catalytic domain"/>
    <property type="match status" value="1"/>
</dbReference>
<dbReference type="Pfam" id="PF13582">
    <property type="entry name" value="Reprolysin_3"/>
    <property type="match status" value="1"/>
</dbReference>
<dbReference type="GO" id="GO:0008237">
    <property type="term" value="F:metallopeptidase activity"/>
    <property type="evidence" value="ECO:0007669"/>
    <property type="project" value="InterPro"/>
</dbReference>
<dbReference type="InterPro" id="IPR024079">
    <property type="entry name" value="MetalloPept_cat_dom_sf"/>
</dbReference>
<protein>
    <submittedName>
        <fullName evidence="2">Reprolysin-like metallo-peptidase family M12B</fullName>
    </submittedName>
</protein>
<dbReference type="AlphaFoldDB" id="A0A4R2K0F7"/>
<evidence type="ECO:0000256" key="1">
    <source>
        <dbReference type="SAM" id="SignalP"/>
    </source>
</evidence>